<proteinExistence type="evidence at transcript level"/>
<reference evidence="1" key="1">
    <citation type="journal article" date="2008" name="BMC Genomics">
        <title>A conifer genomics resource of 200,000 spruce (Picea spp.) ESTs and 6,464 high-quality, sequence-finished full-length cDNAs for Sitka spruce (Picea sitchensis).</title>
        <authorList>
            <person name="Ralph S.G."/>
            <person name="Chun H.J."/>
            <person name="Kolosova N."/>
            <person name="Cooper D."/>
            <person name="Oddy C."/>
            <person name="Ritland C.E."/>
            <person name="Kirkpatrick R."/>
            <person name="Moore R."/>
            <person name="Barber S."/>
            <person name="Holt R.A."/>
            <person name="Jones S.J."/>
            <person name="Marra M.A."/>
            <person name="Douglas C.J."/>
            <person name="Ritland K."/>
            <person name="Bohlmann J."/>
        </authorList>
    </citation>
    <scope>NUCLEOTIDE SEQUENCE</scope>
    <source>
        <tissue evidence="1">Green portion of the leader tissue</tissue>
    </source>
</reference>
<sequence length="67" mass="7692">MASLTLLLLECKKRARPSFNFPLKRRKPTLTKHRIPSAMAAKSDIRQIQRLSWNGETITITLFGLLI</sequence>
<accession>A9NSB0</accession>
<protein>
    <submittedName>
        <fullName evidence="1">Uncharacterized protein</fullName>
    </submittedName>
</protein>
<name>A9NSB0_PICSI</name>
<evidence type="ECO:0000313" key="1">
    <source>
        <dbReference type="EMBL" id="ABK23521.1"/>
    </source>
</evidence>
<dbReference type="AlphaFoldDB" id="A9NSB0"/>
<dbReference type="EMBL" id="EF084196">
    <property type="protein sequence ID" value="ABK23521.1"/>
    <property type="molecule type" value="mRNA"/>
</dbReference>
<organism evidence="1">
    <name type="scientific">Picea sitchensis</name>
    <name type="common">Sitka spruce</name>
    <name type="synonym">Pinus sitchensis</name>
    <dbReference type="NCBI Taxonomy" id="3332"/>
    <lineage>
        <taxon>Eukaryota</taxon>
        <taxon>Viridiplantae</taxon>
        <taxon>Streptophyta</taxon>
        <taxon>Embryophyta</taxon>
        <taxon>Tracheophyta</taxon>
        <taxon>Spermatophyta</taxon>
        <taxon>Pinopsida</taxon>
        <taxon>Pinidae</taxon>
        <taxon>Conifers I</taxon>
        <taxon>Pinales</taxon>
        <taxon>Pinaceae</taxon>
        <taxon>Picea</taxon>
    </lineage>
</organism>